<accession>A0AAN6PWS4</accession>
<dbReference type="PANTHER" id="PTHR24148:SF73">
    <property type="entry name" value="HET DOMAIN PROTEIN (AFU_ORTHOLOGUE AFUA_8G01020)"/>
    <property type="match status" value="1"/>
</dbReference>
<evidence type="ECO:0000313" key="2">
    <source>
        <dbReference type="EMBL" id="KAK4098059.1"/>
    </source>
</evidence>
<reference evidence="2" key="1">
    <citation type="journal article" date="2023" name="Mol. Phylogenet. Evol.">
        <title>Genome-scale phylogeny and comparative genomics of the fungal order Sordariales.</title>
        <authorList>
            <person name="Hensen N."/>
            <person name="Bonometti L."/>
            <person name="Westerberg I."/>
            <person name="Brannstrom I.O."/>
            <person name="Guillou S."/>
            <person name="Cros-Aarteil S."/>
            <person name="Calhoun S."/>
            <person name="Haridas S."/>
            <person name="Kuo A."/>
            <person name="Mondo S."/>
            <person name="Pangilinan J."/>
            <person name="Riley R."/>
            <person name="LaButti K."/>
            <person name="Andreopoulos B."/>
            <person name="Lipzen A."/>
            <person name="Chen C."/>
            <person name="Yan M."/>
            <person name="Daum C."/>
            <person name="Ng V."/>
            <person name="Clum A."/>
            <person name="Steindorff A."/>
            <person name="Ohm R.A."/>
            <person name="Martin F."/>
            <person name="Silar P."/>
            <person name="Natvig D.O."/>
            <person name="Lalanne C."/>
            <person name="Gautier V."/>
            <person name="Ament-Velasquez S.L."/>
            <person name="Kruys A."/>
            <person name="Hutchinson M.I."/>
            <person name="Powell A.J."/>
            <person name="Barry K."/>
            <person name="Miller A.N."/>
            <person name="Grigoriev I.V."/>
            <person name="Debuchy R."/>
            <person name="Gladieux P."/>
            <person name="Hiltunen Thoren M."/>
            <person name="Johannesson H."/>
        </authorList>
    </citation>
    <scope>NUCLEOTIDE SEQUENCE</scope>
    <source>
        <strain evidence="2">CBS 757.83</strain>
    </source>
</reference>
<dbReference type="Pfam" id="PF06985">
    <property type="entry name" value="HET"/>
    <property type="match status" value="1"/>
</dbReference>
<comment type="caution">
    <text evidence="2">The sequence shown here is derived from an EMBL/GenBank/DDBJ whole genome shotgun (WGS) entry which is preliminary data.</text>
</comment>
<evidence type="ECO:0000259" key="1">
    <source>
        <dbReference type="Pfam" id="PF06985"/>
    </source>
</evidence>
<dbReference type="InterPro" id="IPR052895">
    <property type="entry name" value="HetReg/Transcr_Mod"/>
</dbReference>
<gene>
    <name evidence="2" type="ORF">N658DRAFT_488711</name>
</gene>
<name>A0AAN6PWS4_9PEZI</name>
<sequence length="121" mass="13354">MRRGKAQRHIWVDSICINQAGTAAALHERGGQVAMMGDIYSKAVQVSVHLGESDAASDVACAAVKSLVNYFIGAKLPGPQQAFFRRKHESLADDVLAARPEFPYGKLHGVFRLPWFRRIYG</sequence>
<dbReference type="PANTHER" id="PTHR24148">
    <property type="entry name" value="ANKYRIN REPEAT DOMAIN-CONTAINING PROTEIN 39 HOMOLOG-RELATED"/>
    <property type="match status" value="1"/>
</dbReference>
<evidence type="ECO:0000313" key="3">
    <source>
        <dbReference type="Proteomes" id="UP001305647"/>
    </source>
</evidence>
<dbReference type="Proteomes" id="UP001305647">
    <property type="component" value="Unassembled WGS sequence"/>
</dbReference>
<dbReference type="InterPro" id="IPR010730">
    <property type="entry name" value="HET"/>
</dbReference>
<organism evidence="2 3">
    <name type="scientific">Parathielavia hyrcaniae</name>
    <dbReference type="NCBI Taxonomy" id="113614"/>
    <lineage>
        <taxon>Eukaryota</taxon>
        <taxon>Fungi</taxon>
        <taxon>Dikarya</taxon>
        <taxon>Ascomycota</taxon>
        <taxon>Pezizomycotina</taxon>
        <taxon>Sordariomycetes</taxon>
        <taxon>Sordariomycetidae</taxon>
        <taxon>Sordariales</taxon>
        <taxon>Chaetomiaceae</taxon>
        <taxon>Parathielavia</taxon>
    </lineage>
</organism>
<dbReference type="AlphaFoldDB" id="A0AAN6PWS4"/>
<protein>
    <recommendedName>
        <fullName evidence="1">Heterokaryon incompatibility domain-containing protein</fullName>
    </recommendedName>
</protein>
<keyword evidence="3" id="KW-1185">Reference proteome</keyword>
<proteinExistence type="predicted"/>
<dbReference type="EMBL" id="MU863663">
    <property type="protein sequence ID" value="KAK4098059.1"/>
    <property type="molecule type" value="Genomic_DNA"/>
</dbReference>
<reference evidence="2" key="2">
    <citation type="submission" date="2023-05" db="EMBL/GenBank/DDBJ databases">
        <authorList>
            <consortium name="Lawrence Berkeley National Laboratory"/>
            <person name="Steindorff A."/>
            <person name="Hensen N."/>
            <person name="Bonometti L."/>
            <person name="Westerberg I."/>
            <person name="Brannstrom I.O."/>
            <person name="Guillou S."/>
            <person name="Cros-Aarteil S."/>
            <person name="Calhoun S."/>
            <person name="Haridas S."/>
            <person name="Kuo A."/>
            <person name="Mondo S."/>
            <person name="Pangilinan J."/>
            <person name="Riley R."/>
            <person name="Labutti K."/>
            <person name="Andreopoulos B."/>
            <person name="Lipzen A."/>
            <person name="Chen C."/>
            <person name="Yanf M."/>
            <person name="Daum C."/>
            <person name="Ng V."/>
            <person name="Clum A."/>
            <person name="Ohm R."/>
            <person name="Martin F."/>
            <person name="Silar P."/>
            <person name="Natvig D."/>
            <person name="Lalanne C."/>
            <person name="Gautier V."/>
            <person name="Ament-Velasquez S.L."/>
            <person name="Kruys A."/>
            <person name="Hutchinson M.I."/>
            <person name="Powell A.J."/>
            <person name="Barry K."/>
            <person name="Miller A.N."/>
            <person name="Grigoriev I.V."/>
            <person name="Debuchy R."/>
            <person name="Gladieux P."/>
            <person name="Thoren M.H."/>
            <person name="Johannesson H."/>
        </authorList>
    </citation>
    <scope>NUCLEOTIDE SEQUENCE</scope>
    <source>
        <strain evidence="2">CBS 757.83</strain>
    </source>
</reference>
<feature type="domain" description="Heterokaryon incompatibility" evidence="1">
    <location>
        <begin position="4"/>
        <end position="74"/>
    </location>
</feature>